<name>A0A0M8MCP9_9FLAO</name>
<keyword evidence="2" id="KW-1185">Reference proteome</keyword>
<reference evidence="1 2" key="1">
    <citation type="submission" date="2015-08" db="EMBL/GenBank/DDBJ databases">
        <title>Whole genome sequence of Flavobacterium akiainvivens IK-1T, from decaying Wikstroemia oahuensis, an endemic Hawaiian shrub.</title>
        <authorList>
            <person name="Wan X."/>
            <person name="Hou S."/>
            <person name="Saito J."/>
            <person name="Donachie S."/>
        </authorList>
    </citation>
    <scope>NUCLEOTIDE SEQUENCE [LARGE SCALE GENOMIC DNA]</scope>
    <source>
        <strain evidence="1 2">IK-1</strain>
    </source>
</reference>
<evidence type="ECO:0000313" key="2">
    <source>
        <dbReference type="Proteomes" id="UP000037755"/>
    </source>
</evidence>
<evidence type="ECO:0000313" key="1">
    <source>
        <dbReference type="EMBL" id="KOS06054.1"/>
    </source>
</evidence>
<protein>
    <submittedName>
        <fullName evidence="1">Uncharacterized protein</fullName>
    </submittedName>
</protein>
<accession>A0A0M8MCP9</accession>
<organism evidence="1 2">
    <name type="scientific">Flavobacterium akiainvivens</name>
    <dbReference type="NCBI Taxonomy" id="1202724"/>
    <lineage>
        <taxon>Bacteria</taxon>
        <taxon>Pseudomonadati</taxon>
        <taxon>Bacteroidota</taxon>
        <taxon>Flavobacteriia</taxon>
        <taxon>Flavobacteriales</taxon>
        <taxon>Flavobacteriaceae</taxon>
        <taxon>Flavobacterium</taxon>
    </lineage>
</organism>
<dbReference type="AlphaFoldDB" id="A0A0M8MCP9"/>
<dbReference type="Proteomes" id="UP000037755">
    <property type="component" value="Unassembled WGS sequence"/>
</dbReference>
<dbReference type="PATRIC" id="fig|1202724.3.peg.1743"/>
<sequence>MKKCLIIVIVFAIGCSTVKIPVGEQTVIVKSHIPEKHRLVPDKPITFMESPGAQSTQEFWPDIVFTEPGLKNAGFDFNVETTNINWAISDPGLGAYDKIEAIDSINTSAYSAMVWKVGSSHPAFAEYEHEFKFISVRLKQGDFYITAENISNFKDSITPQFVAQKLSELEFTVKPKN</sequence>
<gene>
    <name evidence="1" type="ORF">AM493_08385</name>
</gene>
<comment type="caution">
    <text evidence="1">The sequence shown here is derived from an EMBL/GenBank/DDBJ whole genome shotgun (WGS) entry which is preliminary data.</text>
</comment>
<dbReference type="EMBL" id="LIYD01000005">
    <property type="protein sequence ID" value="KOS06054.1"/>
    <property type="molecule type" value="Genomic_DNA"/>
</dbReference>
<dbReference type="PROSITE" id="PS51257">
    <property type="entry name" value="PROKAR_LIPOPROTEIN"/>
    <property type="match status" value="1"/>
</dbReference>
<proteinExistence type="predicted"/>
<dbReference type="RefSeq" id="WP_054407539.1">
    <property type="nucleotide sequence ID" value="NZ_FOYA01000007.1"/>
</dbReference>